<dbReference type="Pfam" id="PF00668">
    <property type="entry name" value="Condensation"/>
    <property type="match status" value="1"/>
</dbReference>
<evidence type="ECO:0000256" key="1">
    <source>
        <dbReference type="ARBA" id="ARBA00001957"/>
    </source>
</evidence>
<dbReference type="SUPFAM" id="SSF52777">
    <property type="entry name" value="CoA-dependent acyltransferases"/>
    <property type="match status" value="2"/>
</dbReference>
<dbReference type="InterPro" id="IPR009081">
    <property type="entry name" value="PP-bd_ACP"/>
</dbReference>
<accession>A0A1H5XG33</accession>
<organism evidence="4 5">
    <name type="scientific">Thermomonospora echinospora</name>
    <dbReference type="NCBI Taxonomy" id="1992"/>
    <lineage>
        <taxon>Bacteria</taxon>
        <taxon>Bacillati</taxon>
        <taxon>Actinomycetota</taxon>
        <taxon>Actinomycetes</taxon>
        <taxon>Streptosporangiales</taxon>
        <taxon>Thermomonosporaceae</taxon>
        <taxon>Thermomonospora</taxon>
    </lineage>
</organism>
<dbReference type="GO" id="GO:0008610">
    <property type="term" value="P:lipid biosynthetic process"/>
    <property type="evidence" value="ECO:0007669"/>
    <property type="project" value="UniProtKB-ARBA"/>
</dbReference>
<dbReference type="GO" id="GO:0005737">
    <property type="term" value="C:cytoplasm"/>
    <property type="evidence" value="ECO:0007669"/>
    <property type="project" value="TreeGrafter"/>
</dbReference>
<dbReference type="InterPro" id="IPR001242">
    <property type="entry name" value="Condensation_dom"/>
</dbReference>
<name>A0A1H5XG33_9ACTN</name>
<dbReference type="RefSeq" id="WP_103937448.1">
    <property type="nucleotide sequence ID" value="NZ_FNVO01000003.1"/>
</dbReference>
<dbReference type="Gene3D" id="3.30.559.10">
    <property type="entry name" value="Chloramphenicol acetyltransferase-like domain"/>
    <property type="match status" value="1"/>
</dbReference>
<dbReference type="OrthoDB" id="2472181at2"/>
<dbReference type="Pfam" id="PF00550">
    <property type="entry name" value="PP-binding"/>
    <property type="match status" value="1"/>
</dbReference>
<feature type="domain" description="Carrier" evidence="3">
    <location>
        <begin position="5"/>
        <end position="80"/>
    </location>
</feature>
<proteinExistence type="predicted"/>
<evidence type="ECO:0000256" key="2">
    <source>
        <dbReference type="SAM" id="MobiDB-lite"/>
    </source>
</evidence>
<dbReference type="Gene3D" id="1.10.1200.10">
    <property type="entry name" value="ACP-like"/>
    <property type="match status" value="1"/>
</dbReference>
<feature type="region of interest" description="Disordered" evidence="2">
    <location>
        <begin position="80"/>
        <end position="99"/>
    </location>
</feature>
<comment type="cofactor">
    <cofactor evidence="1">
        <name>pantetheine 4'-phosphate</name>
        <dbReference type="ChEBI" id="CHEBI:47942"/>
    </cofactor>
</comment>
<evidence type="ECO:0000259" key="3">
    <source>
        <dbReference type="PROSITE" id="PS50075"/>
    </source>
</evidence>
<dbReference type="PROSITE" id="PS50075">
    <property type="entry name" value="CARRIER"/>
    <property type="match status" value="1"/>
</dbReference>
<sequence length="527" mass="57189">MPPARTPGSTEQALAAIWRQVLRVPSVAPDDDFFELGGDSFQAAKLAALVTERLGVAAPPALALNRPGFAGQLRWLREAGPARGPDGPPVPDAVGGPPLSTQQEDFLTWMFETEPVRDVGSVSVAVRVREELDVAVLSRALGVLAERHEALRTVCAPADGALAVSIADLCEPEVAEVRAVGDDLAVREADARALAARERMRMSDVTRGPLVRALVIRLGPGDQVMVLSVHHFVFDGWSMGVLLRELGVVYSALRAGRPDPLRPLALTYSQYCSWTRRQWARNQEYWETVLAGAPGTVSPFPGRRDAPRFRRAFHWFELDAELGGGLREVARERAATPFMAVTACWAALLAGWTGVDDLLLMSPVPGRTAPEHESVVGCLVQSLYLRVNAGGEPGFDELLDRVRAVVLGAVEHQFHPYHLWRPRLPYPSRVHYESWGDGPSFPGLDSGPFPLPRDPEELDWPAPPGHSDLSAPTLVVEERRDGSLAAAIVYNTYGYAPSVAERLAEGLAEVAAGAVADPRRTPRVRTG</sequence>
<dbReference type="PANTHER" id="PTHR45527:SF1">
    <property type="entry name" value="FATTY ACID SYNTHASE"/>
    <property type="match status" value="1"/>
</dbReference>
<evidence type="ECO:0000313" key="4">
    <source>
        <dbReference type="EMBL" id="SEG10702.1"/>
    </source>
</evidence>
<dbReference type="GO" id="GO:0043041">
    <property type="term" value="P:amino acid activation for nonribosomal peptide biosynthetic process"/>
    <property type="evidence" value="ECO:0007669"/>
    <property type="project" value="TreeGrafter"/>
</dbReference>
<reference evidence="5" key="1">
    <citation type="submission" date="2016-10" db="EMBL/GenBank/DDBJ databases">
        <authorList>
            <person name="Varghese N."/>
            <person name="Submissions S."/>
        </authorList>
    </citation>
    <scope>NUCLEOTIDE SEQUENCE [LARGE SCALE GENOMIC DNA]</scope>
    <source>
        <strain evidence="5">DSM 43163</strain>
    </source>
</reference>
<dbReference type="GO" id="GO:0044550">
    <property type="term" value="P:secondary metabolite biosynthetic process"/>
    <property type="evidence" value="ECO:0007669"/>
    <property type="project" value="TreeGrafter"/>
</dbReference>
<gene>
    <name evidence="4" type="ORF">SAMN04489712_103238</name>
</gene>
<dbReference type="Proteomes" id="UP000236723">
    <property type="component" value="Unassembled WGS sequence"/>
</dbReference>
<evidence type="ECO:0000313" key="5">
    <source>
        <dbReference type="Proteomes" id="UP000236723"/>
    </source>
</evidence>
<dbReference type="GO" id="GO:0003824">
    <property type="term" value="F:catalytic activity"/>
    <property type="evidence" value="ECO:0007669"/>
    <property type="project" value="InterPro"/>
</dbReference>
<dbReference type="GO" id="GO:0031177">
    <property type="term" value="F:phosphopantetheine binding"/>
    <property type="evidence" value="ECO:0007669"/>
    <property type="project" value="TreeGrafter"/>
</dbReference>
<protein>
    <submittedName>
        <fullName evidence="4">Phosphopantetheine attachment site</fullName>
    </submittedName>
</protein>
<dbReference type="InterPro" id="IPR036736">
    <property type="entry name" value="ACP-like_sf"/>
</dbReference>
<dbReference type="SUPFAM" id="SSF47336">
    <property type="entry name" value="ACP-like"/>
    <property type="match status" value="1"/>
</dbReference>
<dbReference type="Gene3D" id="3.30.559.30">
    <property type="entry name" value="Nonribosomal peptide synthetase, condensation domain"/>
    <property type="match status" value="1"/>
</dbReference>
<dbReference type="InterPro" id="IPR023213">
    <property type="entry name" value="CAT-like_dom_sf"/>
</dbReference>
<dbReference type="EMBL" id="FNVO01000003">
    <property type="protein sequence ID" value="SEG10702.1"/>
    <property type="molecule type" value="Genomic_DNA"/>
</dbReference>
<keyword evidence="5" id="KW-1185">Reference proteome</keyword>
<dbReference type="AlphaFoldDB" id="A0A1H5XG33"/>
<dbReference type="PANTHER" id="PTHR45527">
    <property type="entry name" value="NONRIBOSOMAL PEPTIDE SYNTHETASE"/>
    <property type="match status" value="1"/>
</dbReference>